<evidence type="ECO:0000256" key="2">
    <source>
        <dbReference type="ARBA" id="ARBA00022801"/>
    </source>
</evidence>
<organism evidence="4 5">
    <name type="scientific">Methylorubrum rhodinum</name>
    <dbReference type="NCBI Taxonomy" id="29428"/>
    <lineage>
        <taxon>Bacteria</taxon>
        <taxon>Pseudomonadati</taxon>
        <taxon>Pseudomonadota</taxon>
        <taxon>Alphaproteobacteria</taxon>
        <taxon>Hyphomicrobiales</taxon>
        <taxon>Methylobacteriaceae</taxon>
        <taxon>Methylorubrum</taxon>
    </lineage>
</organism>
<dbReference type="Pfam" id="PF07859">
    <property type="entry name" value="Abhydrolase_3"/>
    <property type="match status" value="1"/>
</dbReference>
<evidence type="ECO:0000256" key="1">
    <source>
        <dbReference type="ARBA" id="ARBA00010515"/>
    </source>
</evidence>
<dbReference type="InterPro" id="IPR013094">
    <property type="entry name" value="AB_hydrolase_3"/>
</dbReference>
<evidence type="ECO:0000313" key="4">
    <source>
        <dbReference type="EMBL" id="MBB5759370.1"/>
    </source>
</evidence>
<proteinExistence type="inferred from homology"/>
<sequence length="302" mass="31704">MASLRAHLYDVAVRLAVKARIGGQSDIAAIRRAFDRETFPAPLGVAFTPGELGGVAGEWAEGQGGPAERPALLYLHGGGFIACSARMYRPITGHFARAGFRVFASDYRLAPEDPFPAGVEDCAAVWRALAARGPAAIAGDSAGGNLALAAMVEARRLGLPLPAAAALFSPATDLVGRSPSFRTNAKRDAMFRPEALTRLVPAYLDGADPADPRASPIEADFSGFPPLLIHVGAREILRDDSLRLADKARAAGVPVSLTVFPVVPHAWQLAESFLPEAQASLSEAAVFLRRALEAVPVPEAVA</sequence>
<comment type="similarity">
    <text evidence="1">Belongs to the 'GDXG' lipolytic enzyme family.</text>
</comment>
<evidence type="ECO:0000259" key="3">
    <source>
        <dbReference type="Pfam" id="PF07859"/>
    </source>
</evidence>
<dbReference type="Gene3D" id="3.40.50.1820">
    <property type="entry name" value="alpha/beta hydrolase"/>
    <property type="match status" value="1"/>
</dbReference>
<dbReference type="RefSeq" id="WP_183572353.1">
    <property type="nucleotide sequence ID" value="NZ_JACHOP010000022.1"/>
</dbReference>
<protein>
    <submittedName>
        <fullName evidence="4">Acetyl esterase/lipase</fullName>
    </submittedName>
</protein>
<comment type="caution">
    <text evidence="4">The sequence shown here is derived from an EMBL/GenBank/DDBJ whole genome shotgun (WGS) entry which is preliminary data.</text>
</comment>
<dbReference type="EMBL" id="JACHOP010000022">
    <property type="protein sequence ID" value="MBB5759370.1"/>
    <property type="molecule type" value="Genomic_DNA"/>
</dbReference>
<dbReference type="PANTHER" id="PTHR48081:SF30">
    <property type="entry name" value="ACETYL-HYDROLASE LIPR-RELATED"/>
    <property type="match status" value="1"/>
</dbReference>
<dbReference type="GO" id="GO:0004806">
    <property type="term" value="F:triacylglycerol lipase activity"/>
    <property type="evidence" value="ECO:0007669"/>
    <property type="project" value="TreeGrafter"/>
</dbReference>
<name>A0A840ZPV2_9HYPH</name>
<evidence type="ECO:0000313" key="5">
    <source>
        <dbReference type="Proteomes" id="UP000583454"/>
    </source>
</evidence>
<accession>A0A840ZPV2</accession>
<dbReference type="InterPro" id="IPR029058">
    <property type="entry name" value="AB_hydrolase_fold"/>
</dbReference>
<keyword evidence="5" id="KW-1185">Reference proteome</keyword>
<gene>
    <name evidence="4" type="ORF">HNR00_004104</name>
</gene>
<feature type="domain" description="Alpha/beta hydrolase fold-3" evidence="3">
    <location>
        <begin position="72"/>
        <end position="268"/>
    </location>
</feature>
<dbReference type="AlphaFoldDB" id="A0A840ZPV2"/>
<dbReference type="SUPFAM" id="SSF53474">
    <property type="entry name" value="alpha/beta-Hydrolases"/>
    <property type="match status" value="1"/>
</dbReference>
<reference evidence="4 5" key="1">
    <citation type="submission" date="2020-08" db="EMBL/GenBank/DDBJ databases">
        <title>Genomic Encyclopedia of Type Strains, Phase IV (KMG-IV): sequencing the most valuable type-strain genomes for metagenomic binning, comparative biology and taxonomic classification.</title>
        <authorList>
            <person name="Goeker M."/>
        </authorList>
    </citation>
    <scope>NUCLEOTIDE SEQUENCE [LARGE SCALE GENOMIC DNA]</scope>
    <source>
        <strain evidence="4 5">DSM 2163</strain>
    </source>
</reference>
<dbReference type="InterPro" id="IPR050300">
    <property type="entry name" value="GDXG_lipolytic_enzyme"/>
</dbReference>
<keyword evidence="2" id="KW-0378">Hydrolase</keyword>
<dbReference type="Proteomes" id="UP000583454">
    <property type="component" value="Unassembled WGS sequence"/>
</dbReference>
<dbReference type="PANTHER" id="PTHR48081">
    <property type="entry name" value="AB HYDROLASE SUPERFAMILY PROTEIN C4A8.06C"/>
    <property type="match status" value="1"/>
</dbReference>